<evidence type="ECO:0000313" key="1">
    <source>
        <dbReference type="EMBL" id="MPM31112.1"/>
    </source>
</evidence>
<organism evidence="1">
    <name type="scientific">bioreactor metagenome</name>
    <dbReference type="NCBI Taxonomy" id="1076179"/>
    <lineage>
        <taxon>unclassified sequences</taxon>
        <taxon>metagenomes</taxon>
        <taxon>ecological metagenomes</taxon>
    </lineage>
</organism>
<reference evidence="1" key="1">
    <citation type="submission" date="2019-08" db="EMBL/GenBank/DDBJ databases">
        <authorList>
            <person name="Kucharzyk K."/>
            <person name="Murdoch R.W."/>
            <person name="Higgins S."/>
            <person name="Loffler F."/>
        </authorList>
    </citation>
    <scope>NUCLEOTIDE SEQUENCE</scope>
</reference>
<name>A0A644YR85_9ZZZZ</name>
<sequence>MEKEMKFIIKNPVDIADVVYKAAAAELDEIIVENEKRTQRFQKPLRVPKLNVKQMLENIDSLTEMTFNKPTNLYPWDNQSSKKAWSEIAKIKLRDDYLLKLTNDDDDLLQQLSEVWPELTPEPTLTKEQLSELSKLQQQADDIIKQAIALETEFNKLAEQEKDIIRNTQSKYDERIADQVKYLHVNLQYFKDHVKKW</sequence>
<protein>
    <submittedName>
        <fullName evidence="1">Uncharacterized protein</fullName>
    </submittedName>
</protein>
<dbReference type="AlphaFoldDB" id="A0A644YR85"/>
<accession>A0A644YR85</accession>
<proteinExistence type="predicted"/>
<dbReference type="EMBL" id="VSSQ01005983">
    <property type="protein sequence ID" value="MPM31112.1"/>
    <property type="molecule type" value="Genomic_DNA"/>
</dbReference>
<gene>
    <name evidence="1" type="ORF">SDC9_77665</name>
</gene>
<comment type="caution">
    <text evidence="1">The sequence shown here is derived from an EMBL/GenBank/DDBJ whole genome shotgun (WGS) entry which is preliminary data.</text>
</comment>